<comment type="caution">
    <text evidence="3">The sequence shown here is derived from an EMBL/GenBank/DDBJ whole genome shotgun (WGS) entry which is preliminary data.</text>
</comment>
<organism evidence="3 4">
    <name type="scientific">Coccomyxa viridis</name>
    <dbReference type="NCBI Taxonomy" id="1274662"/>
    <lineage>
        <taxon>Eukaryota</taxon>
        <taxon>Viridiplantae</taxon>
        <taxon>Chlorophyta</taxon>
        <taxon>core chlorophytes</taxon>
        <taxon>Trebouxiophyceae</taxon>
        <taxon>Trebouxiophyceae incertae sedis</taxon>
        <taxon>Coccomyxaceae</taxon>
        <taxon>Coccomyxa</taxon>
    </lineage>
</organism>
<proteinExistence type="inferred from homology"/>
<gene>
    <name evidence="3" type="primary">g6424</name>
    <name evidence="3" type="ORF">VP750_LOCUS5501</name>
</gene>
<dbReference type="Gene3D" id="3.30.450.30">
    <property type="entry name" value="Dynein light chain 2a, cytoplasmic"/>
    <property type="match status" value="1"/>
</dbReference>
<dbReference type="SUPFAM" id="SSF103196">
    <property type="entry name" value="Roadblock/LC7 domain"/>
    <property type="match status" value="1"/>
</dbReference>
<evidence type="ECO:0000313" key="3">
    <source>
        <dbReference type="EMBL" id="CAL5223842.1"/>
    </source>
</evidence>
<dbReference type="InterPro" id="IPR004942">
    <property type="entry name" value="Roadblock/LAMTOR2_dom"/>
</dbReference>
<evidence type="ECO:0000259" key="2">
    <source>
        <dbReference type="SMART" id="SM00960"/>
    </source>
</evidence>
<name>A0ABP1G1W8_9CHLO</name>
<reference evidence="3 4" key="1">
    <citation type="submission" date="2024-06" db="EMBL/GenBank/DDBJ databases">
        <authorList>
            <person name="Kraege A."/>
            <person name="Thomma B."/>
        </authorList>
    </citation>
    <scope>NUCLEOTIDE SEQUENCE [LARGE SCALE GENOMIC DNA]</scope>
</reference>
<dbReference type="PANTHER" id="PTHR10779">
    <property type="entry name" value="DYNEIN LIGHT CHAIN ROADBLOCK"/>
    <property type="match status" value="1"/>
</dbReference>
<dbReference type="EMBL" id="CAXHTA020000009">
    <property type="protein sequence ID" value="CAL5223842.1"/>
    <property type="molecule type" value="Genomic_DNA"/>
</dbReference>
<sequence>MEDITFLQEALKRIHSHKGVRGSIIVNADGIPLRTTLEHEEALQYASLAMRLSSRARAAVKTLSSKSKDTPETLDELLTLRVRSKKHEIIITPAYEKGREFSLIVIQDPSAVQPAY</sequence>
<evidence type="ECO:0000313" key="4">
    <source>
        <dbReference type="Proteomes" id="UP001497392"/>
    </source>
</evidence>
<dbReference type="Proteomes" id="UP001497392">
    <property type="component" value="Unassembled WGS sequence"/>
</dbReference>
<feature type="domain" description="Roadblock/LAMTOR2" evidence="2">
    <location>
        <begin position="7"/>
        <end position="107"/>
    </location>
</feature>
<keyword evidence="4" id="KW-1185">Reference proteome</keyword>
<evidence type="ECO:0000256" key="1">
    <source>
        <dbReference type="ARBA" id="ARBA00007191"/>
    </source>
</evidence>
<dbReference type="SMART" id="SM00960">
    <property type="entry name" value="Robl_LC7"/>
    <property type="match status" value="1"/>
</dbReference>
<comment type="similarity">
    <text evidence="1">Belongs to the GAMAD family.</text>
</comment>
<accession>A0ABP1G1W8</accession>
<dbReference type="Pfam" id="PF03259">
    <property type="entry name" value="Robl_LC7"/>
    <property type="match status" value="1"/>
</dbReference>
<protein>
    <submittedName>
        <fullName evidence="3">G6424 protein</fullName>
    </submittedName>
</protein>